<evidence type="ECO:0000259" key="6">
    <source>
        <dbReference type="PROSITE" id="PS50104"/>
    </source>
</evidence>
<comment type="subcellular location">
    <subcellularLocation>
        <location evidence="1">Membrane</location>
    </subcellularLocation>
</comment>
<sequence length="285" mass="32189">ILLFLWWYCRIPWLLYYRNISHNVTGSDINEFDYDVFIVHGESSTTWVWNVLVPKLEHFGFSCFLPDRDILGGEEDMSAISSVVGRCLRVLVVVTPCVQDELSEKWALLQGYRTSLHSNTRIFAIILQNIALSISKSKLHKMLDNVTKIRVPPALQNHTSNSERLRASVYGPSEATDSTSVLTNISISNSVERNDITGRNIQMRLVHQDSCVSEASVPGSPCSNTPFILPIQTRMTSVQQPVTASICACMQVICCGNVHEKFWQEVRFQLPPYPLSNTKRIASQQ</sequence>
<dbReference type="Gene3D" id="3.40.50.10140">
    <property type="entry name" value="Toll/interleukin-1 receptor homology (TIR) domain"/>
    <property type="match status" value="1"/>
</dbReference>
<feature type="non-terminal residue" evidence="7">
    <location>
        <position position="1"/>
    </location>
</feature>
<comment type="caution">
    <text evidence="7">The sequence shown here is derived from an EMBL/GenBank/DDBJ whole genome shotgun (WGS) entry which is preliminary data.</text>
</comment>
<dbReference type="PANTHER" id="PTHR24365">
    <property type="entry name" value="TOLL-LIKE RECEPTOR"/>
    <property type="match status" value="1"/>
</dbReference>
<evidence type="ECO:0000256" key="3">
    <source>
        <dbReference type="ARBA" id="ARBA00022729"/>
    </source>
</evidence>
<dbReference type="InterPro" id="IPR035897">
    <property type="entry name" value="Toll_tir_struct_dom_sf"/>
</dbReference>
<keyword evidence="5" id="KW-0472">Membrane</keyword>
<keyword evidence="4" id="KW-1133">Transmembrane helix</keyword>
<evidence type="ECO:0000313" key="8">
    <source>
        <dbReference type="Proteomes" id="UP001497623"/>
    </source>
</evidence>
<name>A0AAV2QRX5_MEGNR</name>
<proteinExistence type="predicted"/>
<gene>
    <name evidence="7" type="ORF">MNOR_LOCUS15541</name>
</gene>
<dbReference type="PANTHER" id="PTHR24365:SF541">
    <property type="entry name" value="PROTEIN TOLL-RELATED"/>
    <property type="match status" value="1"/>
</dbReference>
<keyword evidence="3" id="KW-0732">Signal</keyword>
<keyword evidence="8" id="KW-1185">Reference proteome</keyword>
<reference evidence="7 8" key="1">
    <citation type="submission" date="2024-05" db="EMBL/GenBank/DDBJ databases">
        <authorList>
            <person name="Wallberg A."/>
        </authorList>
    </citation>
    <scope>NUCLEOTIDE SEQUENCE [LARGE SCALE GENOMIC DNA]</scope>
</reference>
<dbReference type="GO" id="GO:0038023">
    <property type="term" value="F:signaling receptor activity"/>
    <property type="evidence" value="ECO:0007669"/>
    <property type="project" value="TreeGrafter"/>
</dbReference>
<evidence type="ECO:0000256" key="2">
    <source>
        <dbReference type="ARBA" id="ARBA00022692"/>
    </source>
</evidence>
<protein>
    <recommendedName>
        <fullName evidence="6">TIR domain-containing protein</fullName>
    </recommendedName>
</protein>
<dbReference type="GO" id="GO:0005886">
    <property type="term" value="C:plasma membrane"/>
    <property type="evidence" value="ECO:0007669"/>
    <property type="project" value="TreeGrafter"/>
</dbReference>
<dbReference type="Pfam" id="PF01582">
    <property type="entry name" value="TIR"/>
    <property type="match status" value="1"/>
</dbReference>
<dbReference type="AlphaFoldDB" id="A0AAV2QRX5"/>
<keyword evidence="2" id="KW-0812">Transmembrane</keyword>
<dbReference type="GO" id="GO:0007165">
    <property type="term" value="P:signal transduction"/>
    <property type="evidence" value="ECO:0007669"/>
    <property type="project" value="InterPro"/>
</dbReference>
<evidence type="ECO:0000313" key="7">
    <source>
        <dbReference type="EMBL" id="CAL4095981.1"/>
    </source>
</evidence>
<dbReference type="InterPro" id="IPR000157">
    <property type="entry name" value="TIR_dom"/>
</dbReference>
<accession>A0AAV2QRX5</accession>
<organism evidence="7 8">
    <name type="scientific">Meganyctiphanes norvegica</name>
    <name type="common">Northern krill</name>
    <name type="synonym">Thysanopoda norvegica</name>
    <dbReference type="NCBI Taxonomy" id="48144"/>
    <lineage>
        <taxon>Eukaryota</taxon>
        <taxon>Metazoa</taxon>
        <taxon>Ecdysozoa</taxon>
        <taxon>Arthropoda</taxon>
        <taxon>Crustacea</taxon>
        <taxon>Multicrustacea</taxon>
        <taxon>Malacostraca</taxon>
        <taxon>Eumalacostraca</taxon>
        <taxon>Eucarida</taxon>
        <taxon>Euphausiacea</taxon>
        <taxon>Euphausiidae</taxon>
        <taxon>Meganyctiphanes</taxon>
    </lineage>
</organism>
<dbReference type="Proteomes" id="UP001497623">
    <property type="component" value="Unassembled WGS sequence"/>
</dbReference>
<dbReference type="SUPFAM" id="SSF52200">
    <property type="entry name" value="Toll/Interleukin receptor TIR domain"/>
    <property type="match status" value="1"/>
</dbReference>
<dbReference type="EMBL" id="CAXKWB010009751">
    <property type="protein sequence ID" value="CAL4095981.1"/>
    <property type="molecule type" value="Genomic_DNA"/>
</dbReference>
<evidence type="ECO:0000256" key="4">
    <source>
        <dbReference type="ARBA" id="ARBA00022989"/>
    </source>
</evidence>
<feature type="domain" description="TIR" evidence="6">
    <location>
        <begin position="32"/>
        <end position="159"/>
    </location>
</feature>
<evidence type="ECO:0000256" key="5">
    <source>
        <dbReference type="ARBA" id="ARBA00023136"/>
    </source>
</evidence>
<evidence type="ECO:0000256" key="1">
    <source>
        <dbReference type="ARBA" id="ARBA00004370"/>
    </source>
</evidence>
<dbReference type="PROSITE" id="PS50104">
    <property type="entry name" value="TIR"/>
    <property type="match status" value="1"/>
</dbReference>